<dbReference type="STRING" id="178355.SAMN04488062_103107"/>
<feature type="transmembrane region" description="Helical" evidence="1">
    <location>
        <begin position="6"/>
        <end position="25"/>
    </location>
</feature>
<evidence type="ECO:0000256" key="1">
    <source>
        <dbReference type="SAM" id="Phobius"/>
    </source>
</evidence>
<evidence type="ECO:0000313" key="3">
    <source>
        <dbReference type="Proteomes" id="UP000199274"/>
    </source>
</evidence>
<feature type="transmembrane region" description="Helical" evidence="1">
    <location>
        <begin position="71"/>
        <end position="89"/>
    </location>
</feature>
<dbReference type="EMBL" id="FNDB01000003">
    <property type="protein sequence ID" value="SDG92630.1"/>
    <property type="molecule type" value="Genomic_DNA"/>
</dbReference>
<protein>
    <submittedName>
        <fullName evidence="2">Uncharacterized protein</fullName>
    </submittedName>
</protein>
<reference evidence="3" key="1">
    <citation type="submission" date="2016-10" db="EMBL/GenBank/DDBJ databases">
        <authorList>
            <person name="Varghese N."/>
            <person name="Submissions S."/>
        </authorList>
    </citation>
    <scope>NUCLEOTIDE SEQUENCE [LARGE SCALE GENOMIC DNA]</scope>
    <source>
        <strain evidence="3">CGMCC 1.2747</strain>
    </source>
</reference>
<accession>A0A1G7Y9G6</accession>
<keyword evidence="1" id="KW-1133">Transmembrane helix</keyword>
<organism evidence="2 3">
    <name type="scientific">Flavobacterium omnivorum</name>
    <dbReference type="NCBI Taxonomy" id="178355"/>
    <lineage>
        <taxon>Bacteria</taxon>
        <taxon>Pseudomonadati</taxon>
        <taxon>Bacteroidota</taxon>
        <taxon>Flavobacteriia</taxon>
        <taxon>Flavobacteriales</taxon>
        <taxon>Flavobacteriaceae</taxon>
        <taxon>Flavobacterium</taxon>
    </lineage>
</organism>
<feature type="transmembrane region" description="Helical" evidence="1">
    <location>
        <begin position="46"/>
        <end position="65"/>
    </location>
</feature>
<keyword evidence="1" id="KW-0472">Membrane</keyword>
<name>A0A1G7Y9G6_9FLAO</name>
<evidence type="ECO:0000313" key="2">
    <source>
        <dbReference type="EMBL" id="SDG92630.1"/>
    </source>
</evidence>
<sequence length="90" mass="9852">MNKKNLLLGFLIGIATTLLGSYLFISFFSEFKFIAGIQIMKFQGNLGKLITLGSILTLIAFAILLKMNKEIMARGVVLAVIALAILTLFI</sequence>
<dbReference type="Proteomes" id="UP000199274">
    <property type="component" value="Unassembled WGS sequence"/>
</dbReference>
<dbReference type="AlphaFoldDB" id="A0A1G7Y9G6"/>
<dbReference type="OrthoDB" id="1362378at2"/>
<keyword evidence="3" id="KW-1185">Reference proteome</keyword>
<proteinExistence type="predicted"/>
<keyword evidence="1" id="KW-0812">Transmembrane</keyword>
<gene>
    <name evidence="2" type="ORF">SAMN04488062_103107</name>
</gene>